<sequence length="379" mass="43173">MQNNVIELDNGKGEKGYFYLGSDTIRFGEYGEYPVISYSGGKSSIPNVNRDIEDKLLLLGFLEGLEEISRIWLKMPRIQGYAVNWIIVIPIYLNILEEKIVGGNELHVKFKVHKSLKQTLNMTIALRREIEGSWTPIENARFSAEHFSCRESADDSFLICEVKYPFNVLPNHKDRVYWAISNPLGILSYNSYNGVEVSQLIGKKDLGDTFLNTFTQFISLDDLKEILEGKKSKELRPSPSEDFQRAVVYLLSLIGFRTVELGDVRNQEYRVVKERSGVHIGDVDIIAEDIDTKTLYVIDCKLNPPEARDIDVIANIAKSLREKGIMVEPLIIVGNSATESKENVRRVKIIDQDDLLKVIQNVRRGNIKQAKELITDFLD</sequence>
<dbReference type="Proteomes" id="UP000070587">
    <property type="component" value="Chromosome"/>
</dbReference>
<gene>
    <name evidence="1" type="ORF">TQ32_02555</name>
</gene>
<accession>A0A127B7X9</accession>
<dbReference type="RefSeq" id="WP_068320704.1">
    <property type="nucleotide sequence ID" value="NZ_CP010835.1"/>
</dbReference>
<organism evidence="1 2">
    <name type="scientific">Pyrococcus kukulkanii</name>
    <dbReference type="NCBI Taxonomy" id="1609559"/>
    <lineage>
        <taxon>Archaea</taxon>
        <taxon>Methanobacteriati</taxon>
        <taxon>Methanobacteriota</taxon>
        <taxon>Thermococci</taxon>
        <taxon>Thermococcales</taxon>
        <taxon>Thermococcaceae</taxon>
        <taxon>Pyrococcus</taxon>
    </lineage>
</organism>
<name>A0A127B7X9_9EURY</name>
<dbReference type="EMBL" id="CP010835">
    <property type="protein sequence ID" value="AMM53492.1"/>
    <property type="molecule type" value="Genomic_DNA"/>
</dbReference>
<reference evidence="1 2" key="2">
    <citation type="journal article" date="2016" name="Int. J. Syst. Evol. Microbiol.">
        <title>Pyrococcus kukulkanii sp. nov., a hyperthermophilic, piezophilic archaeon isolated from a deep-sea hydrothermal vent.</title>
        <authorList>
            <person name="Callac N."/>
            <person name="Oger P."/>
            <person name="Lesongeur F."/>
            <person name="Rattray J.E."/>
            <person name="Vannier P."/>
            <person name="Michoud G."/>
            <person name="Beauverger M."/>
            <person name="Gayet N."/>
            <person name="Rouxel O."/>
            <person name="Jebbar M."/>
            <person name="Godfroy A."/>
        </authorList>
    </citation>
    <scope>NUCLEOTIDE SEQUENCE [LARGE SCALE GENOMIC DNA]</scope>
    <source>
        <strain evidence="1 2">NCB100</strain>
    </source>
</reference>
<protein>
    <submittedName>
        <fullName evidence="1">Uncharacterized protein</fullName>
    </submittedName>
</protein>
<proteinExistence type="predicted"/>
<dbReference type="STRING" id="1609559.TQ32_02555"/>
<reference evidence="2" key="1">
    <citation type="submission" date="2015-02" db="EMBL/GenBank/DDBJ databases">
        <title>Pyrococcus kukulkanii sp. nov., a novel hyperthermophilic archaeon isolated from a deep-sea hydrothermal vent at the Guaymas Basin.</title>
        <authorList>
            <person name="Oger P.M."/>
            <person name="Callac N."/>
            <person name="Jebbar M."/>
            <person name="Godfroy A."/>
        </authorList>
    </citation>
    <scope>NUCLEOTIDE SEQUENCE [LARGE SCALE GENOMIC DNA]</scope>
    <source>
        <strain evidence="2">NCB100</strain>
    </source>
</reference>
<dbReference type="PATRIC" id="fig|1609559.3.peg.521"/>
<dbReference type="AlphaFoldDB" id="A0A127B7X9"/>
<dbReference type="KEGG" id="pyc:TQ32_02555"/>
<dbReference type="GeneID" id="28490679"/>
<evidence type="ECO:0000313" key="2">
    <source>
        <dbReference type="Proteomes" id="UP000070587"/>
    </source>
</evidence>
<evidence type="ECO:0000313" key="1">
    <source>
        <dbReference type="EMBL" id="AMM53492.1"/>
    </source>
</evidence>